<evidence type="ECO:0000256" key="6">
    <source>
        <dbReference type="ARBA" id="ARBA00022741"/>
    </source>
</evidence>
<dbReference type="Gene3D" id="1.10.3260.10">
    <property type="entry name" value="DNA ligase, ATP-dependent, N-terminal domain"/>
    <property type="match status" value="1"/>
</dbReference>
<dbReference type="AlphaFoldDB" id="A0A0N5A1E6"/>
<dbReference type="InterPro" id="IPR029710">
    <property type="entry name" value="LIG4"/>
</dbReference>
<dbReference type="Proteomes" id="UP000038045">
    <property type="component" value="Unplaced"/>
</dbReference>
<dbReference type="GO" id="GO:0005958">
    <property type="term" value="C:DNA-dependent protein kinase-DNA ligase 4 complex"/>
    <property type="evidence" value="ECO:0007669"/>
    <property type="project" value="TreeGrafter"/>
</dbReference>
<dbReference type="InterPro" id="IPR036420">
    <property type="entry name" value="BRCT_dom_sf"/>
</dbReference>
<accession>A0A0N5A1E6</accession>
<dbReference type="PANTHER" id="PTHR45997:SF1">
    <property type="entry name" value="DNA LIGASE 4"/>
    <property type="match status" value="1"/>
</dbReference>
<keyword evidence="9" id="KW-0539">Nucleus</keyword>
<dbReference type="GO" id="GO:0003677">
    <property type="term" value="F:DNA binding"/>
    <property type="evidence" value="ECO:0007669"/>
    <property type="project" value="InterPro"/>
</dbReference>
<keyword evidence="4" id="KW-0436">Ligase</keyword>
<feature type="domain" description="ATP-dependent DNA ligase family profile" evidence="12">
    <location>
        <begin position="338"/>
        <end position="474"/>
    </location>
</feature>
<evidence type="ECO:0000256" key="9">
    <source>
        <dbReference type="ARBA" id="ARBA00023242"/>
    </source>
</evidence>
<organism evidence="14 15">
    <name type="scientific">Parastrongyloides trichosuri</name>
    <name type="common">Possum-specific nematode worm</name>
    <dbReference type="NCBI Taxonomy" id="131310"/>
    <lineage>
        <taxon>Eukaryota</taxon>
        <taxon>Metazoa</taxon>
        <taxon>Ecdysozoa</taxon>
        <taxon>Nematoda</taxon>
        <taxon>Chromadorea</taxon>
        <taxon>Rhabditida</taxon>
        <taxon>Tylenchina</taxon>
        <taxon>Panagrolaimomorpha</taxon>
        <taxon>Strongyloidoidea</taxon>
        <taxon>Strongyloididae</taxon>
        <taxon>Parastrongyloides</taxon>
    </lineage>
</organism>
<dbReference type="Gene3D" id="3.40.50.10190">
    <property type="entry name" value="BRCT domain"/>
    <property type="match status" value="1"/>
</dbReference>
<keyword evidence="6" id="KW-0547">Nucleotide-binding</keyword>
<dbReference type="Gene3D" id="3.30.470.30">
    <property type="entry name" value="DNA ligase/mRNA capping enzyme"/>
    <property type="match status" value="1"/>
</dbReference>
<dbReference type="GO" id="GO:0006310">
    <property type="term" value="P:DNA recombination"/>
    <property type="evidence" value="ECO:0007669"/>
    <property type="project" value="UniProtKB-KW"/>
</dbReference>
<dbReference type="GO" id="GO:0005524">
    <property type="term" value="F:ATP binding"/>
    <property type="evidence" value="ECO:0007669"/>
    <property type="project" value="UniProtKB-KW"/>
</dbReference>
<evidence type="ECO:0000256" key="8">
    <source>
        <dbReference type="ARBA" id="ARBA00023172"/>
    </source>
</evidence>
<dbReference type="InterPro" id="IPR036599">
    <property type="entry name" value="DNA_ligase_N_sf"/>
</dbReference>
<reference evidence="15" key="1">
    <citation type="submission" date="2017-02" db="UniProtKB">
        <authorList>
            <consortium name="WormBaseParasite"/>
        </authorList>
    </citation>
    <scope>IDENTIFICATION</scope>
</reference>
<dbReference type="PROSITE" id="PS50160">
    <property type="entry name" value="DNA_LIGASE_A3"/>
    <property type="match status" value="1"/>
</dbReference>
<dbReference type="InterPro" id="IPR012310">
    <property type="entry name" value="DNA_ligase_ATP-dep_cent"/>
</dbReference>
<dbReference type="GO" id="GO:0032807">
    <property type="term" value="C:DNA ligase IV complex"/>
    <property type="evidence" value="ECO:0007669"/>
    <property type="project" value="TreeGrafter"/>
</dbReference>
<keyword evidence="7" id="KW-0067">ATP-binding</keyword>
<dbReference type="GO" id="GO:0006303">
    <property type="term" value="P:double-strand break repair via nonhomologous end joining"/>
    <property type="evidence" value="ECO:0007669"/>
    <property type="project" value="TreeGrafter"/>
</dbReference>
<evidence type="ECO:0000256" key="5">
    <source>
        <dbReference type="ARBA" id="ARBA00022737"/>
    </source>
</evidence>
<evidence type="ECO:0000256" key="11">
    <source>
        <dbReference type="ARBA" id="ARBA00031942"/>
    </source>
</evidence>
<evidence type="ECO:0000256" key="2">
    <source>
        <dbReference type="ARBA" id="ARBA00004123"/>
    </source>
</evidence>
<protein>
    <recommendedName>
        <fullName evidence="11">DNA ligase IV</fullName>
    </recommendedName>
    <alternativeName>
        <fullName evidence="10">Polydeoxyribonucleotide synthase [ATP] 4</fullName>
    </alternativeName>
</protein>
<evidence type="ECO:0000256" key="4">
    <source>
        <dbReference type="ARBA" id="ARBA00022598"/>
    </source>
</evidence>
<feature type="domain" description="BRCT" evidence="13">
    <location>
        <begin position="609"/>
        <end position="691"/>
    </location>
</feature>
<dbReference type="InterPro" id="IPR001357">
    <property type="entry name" value="BRCT_dom"/>
</dbReference>
<dbReference type="Pfam" id="PF01068">
    <property type="entry name" value="DNA_ligase_A_M"/>
    <property type="match status" value="1"/>
</dbReference>
<dbReference type="Pfam" id="PF04675">
    <property type="entry name" value="DNA_ligase_A_N"/>
    <property type="match status" value="1"/>
</dbReference>
<dbReference type="SMART" id="SM00292">
    <property type="entry name" value="BRCT"/>
    <property type="match status" value="1"/>
</dbReference>
<dbReference type="CDD" id="cd00027">
    <property type="entry name" value="BRCT"/>
    <property type="match status" value="1"/>
</dbReference>
<evidence type="ECO:0000259" key="12">
    <source>
        <dbReference type="PROSITE" id="PS50160"/>
    </source>
</evidence>
<dbReference type="GO" id="GO:0003910">
    <property type="term" value="F:DNA ligase (ATP) activity"/>
    <property type="evidence" value="ECO:0007669"/>
    <property type="project" value="InterPro"/>
</dbReference>
<comment type="similarity">
    <text evidence="3">Belongs to the ATP-dependent DNA ligase family.</text>
</comment>
<evidence type="ECO:0000256" key="1">
    <source>
        <dbReference type="ARBA" id="ARBA00001946"/>
    </source>
</evidence>
<keyword evidence="5" id="KW-0677">Repeat</keyword>
<evidence type="ECO:0000313" key="14">
    <source>
        <dbReference type="Proteomes" id="UP000038045"/>
    </source>
</evidence>
<evidence type="ECO:0000256" key="3">
    <source>
        <dbReference type="ARBA" id="ARBA00007572"/>
    </source>
</evidence>
<dbReference type="SUPFAM" id="SSF52113">
    <property type="entry name" value="BRCT domain"/>
    <property type="match status" value="1"/>
</dbReference>
<evidence type="ECO:0000256" key="7">
    <source>
        <dbReference type="ARBA" id="ARBA00022840"/>
    </source>
</evidence>
<sequence length="733" mass="85763">MEISKANSVLFVDLCSLLEEMEKSDEKKTKEQLFKSFVATWFFSKLDDNSIYPVINMMVPHFSFDLMDFDINDLYKIILKEKGLKESHDFMNLSLSGEIMTLVNLTSNTIVPKLSIGFVNDYIEAIFEGDNVYKRIVYLFNNVSNVERKWIITILLQKVEISINFYTEQILYLLHPLLVEMKNEGYGLSKILSNFHPDNFIEREFVNEVRGVQLFKPFPGMKYISLDPSRESYNKIVKFCRGKLLAEKFYDCSEVIVHRRLFGKEYKFYSDNMKDYTPNYTSDTYNFAAELHPYFRKDLQNFIIQGKIALVTKFEYEILGKHDPSPDDCKYSVFHLNKNNRHVKLCFILTDLLCINEDILIDRPLEVRLKILREKVLFKTDKRTIFIPEQKEIKNYDDYFECVRMANICLHTGFIVRDSKSLYTPGKIPINHGYYKIEEDLSKSQDLTLAIVGVEFSGHKQEDIMKYYYLAARNQDGKLKICLKSPCPSKSSVFHNIANNMKIFTKYYTKLPSWLESNYPATGRERYVYKENQVYVNINWFKYDEGSKELIFLQRFTDKDLSALSTVKEIEYYGNKLNKRLSLKEIIPNELENTTHNENTESVDVVNTTFRDYFNGLTICVLNCPQDYNIKKVQNFIFALGANVVASPTEETTFLIAHNTKNPKTMAACKRAYVPVLNIEWAIRCISEKKLQKICLKADVILQNAEKMFSFEGLNQMFDEVDIPEDVIKEICI</sequence>
<keyword evidence="8" id="KW-0233">DNA recombination</keyword>
<comment type="subcellular location">
    <subcellularLocation>
        <location evidence="2">Nucleus</location>
    </subcellularLocation>
</comment>
<dbReference type="Pfam" id="PF00533">
    <property type="entry name" value="BRCT"/>
    <property type="match status" value="1"/>
</dbReference>
<dbReference type="GO" id="GO:0006297">
    <property type="term" value="P:nucleotide-excision repair, DNA gap filling"/>
    <property type="evidence" value="ECO:0007669"/>
    <property type="project" value="TreeGrafter"/>
</dbReference>
<evidence type="ECO:0000313" key="15">
    <source>
        <dbReference type="WBParaSite" id="PTRK_0001544500.1"/>
    </source>
</evidence>
<evidence type="ECO:0000259" key="13">
    <source>
        <dbReference type="PROSITE" id="PS50172"/>
    </source>
</evidence>
<dbReference type="STRING" id="131310.A0A0N5A1E6"/>
<dbReference type="InterPro" id="IPR012308">
    <property type="entry name" value="DNA_ligase_ATP-dep_N"/>
</dbReference>
<dbReference type="PANTHER" id="PTHR45997">
    <property type="entry name" value="DNA LIGASE 4"/>
    <property type="match status" value="1"/>
</dbReference>
<evidence type="ECO:0000256" key="10">
    <source>
        <dbReference type="ARBA" id="ARBA00030676"/>
    </source>
</evidence>
<name>A0A0N5A1E6_PARTI</name>
<dbReference type="WBParaSite" id="PTRK_0001544500.1">
    <property type="protein sequence ID" value="PTRK_0001544500.1"/>
    <property type="gene ID" value="PTRK_0001544500"/>
</dbReference>
<comment type="cofactor">
    <cofactor evidence="1">
        <name>Mg(2+)</name>
        <dbReference type="ChEBI" id="CHEBI:18420"/>
    </cofactor>
</comment>
<dbReference type="SUPFAM" id="SSF56091">
    <property type="entry name" value="DNA ligase/mRNA capping enzyme, catalytic domain"/>
    <property type="match status" value="1"/>
</dbReference>
<keyword evidence="14" id="KW-1185">Reference proteome</keyword>
<proteinExistence type="inferred from homology"/>
<dbReference type="PROSITE" id="PS50172">
    <property type="entry name" value="BRCT"/>
    <property type="match status" value="1"/>
</dbReference>